<feature type="transmembrane region" description="Helical" evidence="1">
    <location>
        <begin position="438"/>
        <end position="463"/>
    </location>
</feature>
<keyword evidence="1" id="KW-1133">Transmembrane helix</keyword>
<reference evidence="2 3" key="1">
    <citation type="submission" date="2019-10" db="EMBL/GenBank/DDBJ databases">
        <title>Gracilibacillus salitolerans sp. nov., a moderate halophile isolated from a saline soil in northwest China.</title>
        <authorList>
            <person name="Gan L."/>
        </authorList>
    </citation>
    <scope>NUCLEOTIDE SEQUENCE [LARGE SCALE GENOMIC DNA]</scope>
    <source>
        <strain evidence="2 3">TP2-8</strain>
    </source>
</reference>
<sequence length="473" mass="55740">MKATVQMMRFLKKSRIRKKQKLYKLAFGVAFDWTTTIYTGFFAIMFLFIAYDTFKSMEAVFLNYQANIELFFPLIVLGLIFGAIVLSFQHPSLPITSAEWKLTSLPFSIKNIWLYALWIVIRKRFVALTLMLLLLVLVTPFSTLVLVKWYAAILIVVFLTVIPQWYFFQIEGFKKIGLYLLAVLVIGVIRLTFVLLELNADSVWMLIIFLFALNVWIWPRRLTKVNWMKVIEKSDDKEWNMFFVKQMSRMDQVKQQRRNYFLKTLFTSKKAKLPFPYQQPTKLMRKLWRRSINQEISIIYTMLFSILIIMILLSLRGGPLLQGIAIILSLFIFIKVIASFFTAIFKDKLLHSIPWNMSVITTAFWQMSSLLSIIVMLVVSVVVLLTNTWSWWLIAQLLYAFIALFFLLDCEIERKVKALNEKWYTPSFVDQVMGISTYVTMAFSVLYPVMISYLLIILVYWIVKKHYFPLKID</sequence>
<feature type="transmembrane region" description="Helical" evidence="1">
    <location>
        <begin position="296"/>
        <end position="315"/>
    </location>
</feature>
<evidence type="ECO:0000313" key="2">
    <source>
        <dbReference type="EMBL" id="MRI67405.1"/>
    </source>
</evidence>
<evidence type="ECO:0000313" key="3">
    <source>
        <dbReference type="Proteomes" id="UP000435187"/>
    </source>
</evidence>
<feature type="transmembrane region" description="Helical" evidence="1">
    <location>
        <begin position="389"/>
        <end position="408"/>
    </location>
</feature>
<proteinExistence type="predicted"/>
<organism evidence="2 3">
    <name type="scientific">Gracilibacillus thailandensis</name>
    <dbReference type="NCBI Taxonomy" id="563735"/>
    <lineage>
        <taxon>Bacteria</taxon>
        <taxon>Bacillati</taxon>
        <taxon>Bacillota</taxon>
        <taxon>Bacilli</taxon>
        <taxon>Bacillales</taxon>
        <taxon>Bacillaceae</taxon>
        <taxon>Gracilibacillus</taxon>
    </lineage>
</organism>
<feature type="transmembrane region" description="Helical" evidence="1">
    <location>
        <begin position="321"/>
        <end position="345"/>
    </location>
</feature>
<protein>
    <submittedName>
        <fullName evidence="2">Uncharacterized protein</fullName>
    </submittedName>
</protein>
<comment type="caution">
    <text evidence="2">The sequence shown here is derived from an EMBL/GenBank/DDBJ whole genome shotgun (WGS) entry which is preliminary data.</text>
</comment>
<feature type="transmembrane region" description="Helical" evidence="1">
    <location>
        <begin position="177"/>
        <end position="196"/>
    </location>
</feature>
<feature type="transmembrane region" description="Helical" evidence="1">
    <location>
        <begin position="357"/>
        <end position="383"/>
    </location>
</feature>
<keyword evidence="3" id="KW-1185">Reference proteome</keyword>
<evidence type="ECO:0000256" key="1">
    <source>
        <dbReference type="SAM" id="Phobius"/>
    </source>
</evidence>
<keyword evidence="1" id="KW-0472">Membrane</keyword>
<feature type="transmembrane region" description="Helical" evidence="1">
    <location>
        <begin position="149"/>
        <end position="168"/>
    </location>
</feature>
<feature type="transmembrane region" description="Helical" evidence="1">
    <location>
        <begin position="202"/>
        <end position="219"/>
    </location>
</feature>
<name>A0A6N7R1R7_9BACI</name>
<dbReference type="AlphaFoldDB" id="A0A6N7R1R7"/>
<dbReference type="EMBL" id="WJEE01000031">
    <property type="protein sequence ID" value="MRI67405.1"/>
    <property type="molecule type" value="Genomic_DNA"/>
</dbReference>
<feature type="transmembrane region" description="Helical" evidence="1">
    <location>
        <begin position="21"/>
        <end position="50"/>
    </location>
</feature>
<gene>
    <name evidence="2" type="ORF">GH885_13810</name>
</gene>
<dbReference type="Proteomes" id="UP000435187">
    <property type="component" value="Unassembled WGS sequence"/>
</dbReference>
<keyword evidence="1" id="KW-0812">Transmembrane</keyword>
<feature type="transmembrane region" description="Helical" evidence="1">
    <location>
        <begin position="125"/>
        <end position="143"/>
    </location>
</feature>
<feature type="transmembrane region" description="Helical" evidence="1">
    <location>
        <begin position="70"/>
        <end position="88"/>
    </location>
</feature>
<accession>A0A6N7R1R7</accession>
<dbReference type="RefSeq" id="WP_153835993.1">
    <property type="nucleotide sequence ID" value="NZ_JBHUMW010000046.1"/>
</dbReference>